<sequence>MQPAERPQGAGAAPLLGILLEAVAQPWSPWGTGTGVQPGSGASVPGSGIVATKTCNTSQKGLTPSARSGT</sequence>
<dbReference type="Proteomes" id="UP001341135">
    <property type="component" value="Chromosome"/>
</dbReference>
<dbReference type="EMBL" id="AP028907">
    <property type="protein sequence ID" value="BES81785.1"/>
    <property type="molecule type" value="Genomic_DNA"/>
</dbReference>
<evidence type="ECO:0000313" key="2">
    <source>
        <dbReference type="EMBL" id="BES81785.1"/>
    </source>
</evidence>
<name>A0ABN6ZT01_9CREN</name>
<reference evidence="2 3" key="1">
    <citation type="submission" date="2023-09" db="EMBL/GenBank/DDBJ databases">
        <title>Pyrofollis japonicus gen. nov. sp. nov., a novel member of the family Pyrodictiaceae isolated from the Iheya North hydrothermal field.</title>
        <authorList>
            <person name="Miyazaki U."/>
            <person name="Sanari M."/>
            <person name="Tame A."/>
            <person name="Kitajima M."/>
            <person name="Okamoto A."/>
            <person name="Sawayama S."/>
            <person name="Miyazaki J."/>
            <person name="Takai K."/>
            <person name="Nakagawa S."/>
        </authorList>
    </citation>
    <scope>NUCLEOTIDE SEQUENCE [LARGE SCALE GENOMIC DNA]</scope>
    <source>
        <strain evidence="2 3">AV2</strain>
    </source>
</reference>
<keyword evidence="3" id="KW-1185">Reference proteome</keyword>
<feature type="region of interest" description="Disordered" evidence="1">
    <location>
        <begin position="30"/>
        <end position="70"/>
    </location>
</feature>
<accession>A0ABN6ZT01</accession>
<evidence type="ECO:0000313" key="3">
    <source>
        <dbReference type="Proteomes" id="UP001341135"/>
    </source>
</evidence>
<proteinExistence type="predicted"/>
<gene>
    <name evidence="2" type="ORF">PABY_13520</name>
</gene>
<feature type="compositionally biased region" description="Polar residues" evidence="1">
    <location>
        <begin position="53"/>
        <end position="70"/>
    </location>
</feature>
<protein>
    <submittedName>
        <fullName evidence="2">Uncharacterized protein</fullName>
    </submittedName>
</protein>
<evidence type="ECO:0000256" key="1">
    <source>
        <dbReference type="SAM" id="MobiDB-lite"/>
    </source>
</evidence>
<organism evidence="2 3">
    <name type="scientific">Pyrodictium abyssi</name>
    <dbReference type="NCBI Taxonomy" id="54256"/>
    <lineage>
        <taxon>Archaea</taxon>
        <taxon>Thermoproteota</taxon>
        <taxon>Thermoprotei</taxon>
        <taxon>Desulfurococcales</taxon>
        <taxon>Pyrodictiaceae</taxon>
        <taxon>Pyrodictium</taxon>
    </lineage>
</organism>